<comment type="caution">
    <text evidence="3">The sequence shown here is derived from an EMBL/GenBank/DDBJ whole genome shotgun (WGS) entry which is preliminary data.</text>
</comment>
<dbReference type="PROSITE" id="PS50175">
    <property type="entry name" value="ASP_PROT_RETROV"/>
    <property type="match status" value="1"/>
</dbReference>
<feature type="domain" description="Peptidase A2" evidence="2">
    <location>
        <begin position="44"/>
        <end position="120"/>
    </location>
</feature>
<dbReference type="GO" id="GO:0006508">
    <property type="term" value="P:proteolysis"/>
    <property type="evidence" value="ECO:0007669"/>
    <property type="project" value="InterPro"/>
</dbReference>
<gene>
    <name evidence="3" type="ORF">A2125_02655</name>
</gene>
<protein>
    <recommendedName>
        <fullName evidence="2">Peptidase A2 domain-containing protein</fullName>
    </recommendedName>
</protein>
<organism evidence="3 4">
    <name type="scientific">Candidatus Woesebacteria bacterium GWB1_43_5</name>
    <dbReference type="NCBI Taxonomy" id="1802474"/>
    <lineage>
        <taxon>Bacteria</taxon>
        <taxon>Candidatus Woeseibacteriota</taxon>
    </lineage>
</organism>
<dbReference type="InterPro" id="IPR021109">
    <property type="entry name" value="Peptidase_aspartic_dom_sf"/>
</dbReference>
<dbReference type="AlphaFoldDB" id="A0A1F7WST4"/>
<keyword evidence="1" id="KW-0378">Hydrolase</keyword>
<dbReference type="SUPFAM" id="SSF50630">
    <property type="entry name" value="Acid proteases"/>
    <property type="match status" value="1"/>
</dbReference>
<dbReference type="Gene3D" id="2.40.70.10">
    <property type="entry name" value="Acid Proteases"/>
    <property type="match status" value="1"/>
</dbReference>
<proteinExistence type="predicted"/>
<dbReference type="Proteomes" id="UP000178812">
    <property type="component" value="Unassembled WGS sequence"/>
</dbReference>
<evidence type="ECO:0000313" key="4">
    <source>
        <dbReference type="Proteomes" id="UP000178812"/>
    </source>
</evidence>
<evidence type="ECO:0000256" key="1">
    <source>
        <dbReference type="ARBA" id="ARBA00022801"/>
    </source>
</evidence>
<dbReference type="InterPro" id="IPR001969">
    <property type="entry name" value="Aspartic_peptidase_AS"/>
</dbReference>
<evidence type="ECO:0000313" key="3">
    <source>
        <dbReference type="EMBL" id="OGM05843.1"/>
    </source>
</evidence>
<accession>A0A1F7WST4</accession>
<sequence>MPKWFKCTYFPYISEDPKTGKKMEVFRPTIPVMISYNGNPSWDFQALIDSGADRNLFPAKLGESIGIDIRSGKKRSILGIGGYKIIAYTHKVKILCAGKSFDTEIDFSYEHEQPLLGRDGFFNLFKHISFSEKIKEMAFKF</sequence>
<dbReference type="EMBL" id="MGFM01000018">
    <property type="protein sequence ID" value="OGM05843.1"/>
    <property type="molecule type" value="Genomic_DNA"/>
</dbReference>
<dbReference type="InterPro" id="IPR001995">
    <property type="entry name" value="Peptidase_A2_cat"/>
</dbReference>
<reference evidence="3 4" key="1">
    <citation type="journal article" date="2016" name="Nat. Commun.">
        <title>Thousands of microbial genomes shed light on interconnected biogeochemical processes in an aquifer system.</title>
        <authorList>
            <person name="Anantharaman K."/>
            <person name="Brown C.T."/>
            <person name="Hug L.A."/>
            <person name="Sharon I."/>
            <person name="Castelle C.J."/>
            <person name="Probst A.J."/>
            <person name="Thomas B.C."/>
            <person name="Singh A."/>
            <person name="Wilkins M.J."/>
            <person name="Karaoz U."/>
            <person name="Brodie E.L."/>
            <person name="Williams K.H."/>
            <person name="Hubbard S.S."/>
            <person name="Banfield J.F."/>
        </authorList>
    </citation>
    <scope>NUCLEOTIDE SEQUENCE [LARGE SCALE GENOMIC DNA]</scope>
</reference>
<dbReference type="PROSITE" id="PS00141">
    <property type="entry name" value="ASP_PROTEASE"/>
    <property type="match status" value="1"/>
</dbReference>
<evidence type="ECO:0000259" key="2">
    <source>
        <dbReference type="PROSITE" id="PS50175"/>
    </source>
</evidence>
<dbReference type="GO" id="GO:0004190">
    <property type="term" value="F:aspartic-type endopeptidase activity"/>
    <property type="evidence" value="ECO:0007669"/>
    <property type="project" value="InterPro"/>
</dbReference>
<name>A0A1F7WST4_9BACT</name>